<dbReference type="Pfam" id="PF13231">
    <property type="entry name" value="PMT_2"/>
    <property type="match status" value="1"/>
</dbReference>
<dbReference type="Proteomes" id="UP000630149">
    <property type="component" value="Unassembled WGS sequence"/>
</dbReference>
<dbReference type="InterPro" id="IPR050297">
    <property type="entry name" value="LipidA_mod_glycosyltrf_83"/>
</dbReference>
<feature type="transmembrane region" description="Helical" evidence="8">
    <location>
        <begin position="116"/>
        <end position="134"/>
    </location>
</feature>
<dbReference type="GO" id="GO:0016763">
    <property type="term" value="F:pentosyltransferase activity"/>
    <property type="evidence" value="ECO:0007669"/>
    <property type="project" value="TreeGrafter"/>
</dbReference>
<dbReference type="EMBL" id="BMOB01000002">
    <property type="protein sequence ID" value="GGI79807.1"/>
    <property type="molecule type" value="Genomic_DNA"/>
</dbReference>
<evidence type="ECO:0000256" key="1">
    <source>
        <dbReference type="ARBA" id="ARBA00004651"/>
    </source>
</evidence>
<keyword evidence="7 8" id="KW-0472">Membrane</keyword>
<evidence type="ECO:0000259" key="9">
    <source>
        <dbReference type="Pfam" id="PF13231"/>
    </source>
</evidence>
<dbReference type="InterPro" id="IPR038731">
    <property type="entry name" value="RgtA/B/C-like"/>
</dbReference>
<evidence type="ECO:0000256" key="6">
    <source>
        <dbReference type="ARBA" id="ARBA00022989"/>
    </source>
</evidence>
<keyword evidence="3" id="KW-0328">Glycosyltransferase</keyword>
<evidence type="ECO:0000256" key="5">
    <source>
        <dbReference type="ARBA" id="ARBA00022692"/>
    </source>
</evidence>
<keyword evidence="5 8" id="KW-0812">Transmembrane</keyword>
<dbReference type="RefSeq" id="WP_131775933.1">
    <property type="nucleotide sequence ID" value="NZ_BMOB01000002.1"/>
</dbReference>
<evidence type="ECO:0000256" key="8">
    <source>
        <dbReference type="SAM" id="Phobius"/>
    </source>
</evidence>
<dbReference type="OrthoDB" id="9775035at2"/>
<feature type="transmembrane region" description="Helical" evidence="8">
    <location>
        <begin position="321"/>
        <end position="340"/>
    </location>
</feature>
<feature type="transmembrane region" description="Helical" evidence="8">
    <location>
        <begin position="264"/>
        <end position="289"/>
    </location>
</feature>
<feature type="transmembrane region" description="Helical" evidence="8">
    <location>
        <begin position="381"/>
        <end position="402"/>
    </location>
</feature>
<comment type="subcellular location">
    <subcellularLocation>
        <location evidence="1">Cell membrane</location>
        <topology evidence="1">Multi-pass membrane protein</topology>
    </subcellularLocation>
</comment>
<sequence>MPKLNPYLQLILLSLVLFLPGIASLPVIDRDEAHFAQATRQMLQTDSYFQIRFQEKTRFQKPPGINWLQAASVSLFSHADANAIWPYRIPSFLGALLAVLLTFYFTSQFIPEQTALLASAFLASSLLLVVEAHMAVIDTSLLSSVVLMQGALWMIYHAGYKENKAYWGWALIFWLAMAYGFVLKGVTPLVGVLSIVTLCVIDKRIRWLRGLHLFWGLGLFLALSLTWLFLVNVAEQSNYLLQMVHKDLLPKLQGGHESHGKPPLFHLAILPLTLWPASLFLWQGVAYAFKEKHQPIVKFLLAWIIPTWVFFELMPTKLPQYVLPTFPAITLLLALGIQASQSKREQGKWLRILQVLWGVLTIGLAIFLLILPYLVMHQVTFSAIFIFWVLCILGVTSVYFAWKGRYKPASYSVLLAALLSYPLIFSCLLPELRPVWISHNIAEVIHPKAISEENPLFVVGYGEPSLVFYLNTKNVLFTDENVALNRLNQSQGLLLIDEENFAKLAHYDGLTILARIHGFNYSKGKWVKLLLVEGKNSPSNNNQVIEKNRIF</sequence>
<evidence type="ECO:0000256" key="3">
    <source>
        <dbReference type="ARBA" id="ARBA00022676"/>
    </source>
</evidence>
<feature type="transmembrane region" description="Helical" evidence="8">
    <location>
        <begin position="296"/>
        <end position="315"/>
    </location>
</feature>
<dbReference type="PANTHER" id="PTHR33908">
    <property type="entry name" value="MANNOSYLTRANSFERASE YKCB-RELATED"/>
    <property type="match status" value="1"/>
</dbReference>
<reference evidence="10" key="1">
    <citation type="journal article" date="2014" name="Int. J. Syst. Evol. Microbiol.">
        <title>Complete genome sequence of Corynebacterium casei LMG S-19264T (=DSM 44701T), isolated from a smear-ripened cheese.</title>
        <authorList>
            <consortium name="US DOE Joint Genome Institute (JGI-PGF)"/>
            <person name="Walter F."/>
            <person name="Albersmeier A."/>
            <person name="Kalinowski J."/>
            <person name="Ruckert C."/>
        </authorList>
    </citation>
    <scope>NUCLEOTIDE SEQUENCE</scope>
    <source>
        <strain evidence="10">JCM 13919</strain>
    </source>
</reference>
<accession>A0A917JP77</accession>
<reference evidence="10" key="2">
    <citation type="submission" date="2020-09" db="EMBL/GenBank/DDBJ databases">
        <authorList>
            <person name="Sun Q."/>
            <person name="Ohkuma M."/>
        </authorList>
    </citation>
    <scope>NUCLEOTIDE SEQUENCE</scope>
    <source>
        <strain evidence="10">JCM 13919</strain>
    </source>
</reference>
<feature type="transmembrane region" description="Helical" evidence="8">
    <location>
        <begin position="171"/>
        <end position="201"/>
    </location>
</feature>
<feature type="domain" description="Glycosyltransferase RgtA/B/C/D-like" evidence="9">
    <location>
        <begin position="61"/>
        <end position="227"/>
    </location>
</feature>
<evidence type="ECO:0000256" key="7">
    <source>
        <dbReference type="ARBA" id="ARBA00023136"/>
    </source>
</evidence>
<comment type="caution">
    <text evidence="10">The sequence shown here is derived from an EMBL/GenBank/DDBJ whole genome shotgun (WGS) entry which is preliminary data.</text>
</comment>
<dbReference type="GO" id="GO:0010041">
    <property type="term" value="P:response to iron(III) ion"/>
    <property type="evidence" value="ECO:0007669"/>
    <property type="project" value="TreeGrafter"/>
</dbReference>
<organism evidence="10 11">
    <name type="scientific">Legionella impletisoli</name>
    <dbReference type="NCBI Taxonomy" id="343510"/>
    <lineage>
        <taxon>Bacteria</taxon>
        <taxon>Pseudomonadati</taxon>
        <taxon>Pseudomonadota</taxon>
        <taxon>Gammaproteobacteria</taxon>
        <taxon>Legionellales</taxon>
        <taxon>Legionellaceae</taxon>
        <taxon>Legionella</taxon>
    </lineage>
</organism>
<keyword evidence="11" id="KW-1185">Reference proteome</keyword>
<dbReference type="GO" id="GO:0005886">
    <property type="term" value="C:plasma membrane"/>
    <property type="evidence" value="ECO:0007669"/>
    <property type="project" value="UniProtKB-SubCell"/>
</dbReference>
<evidence type="ECO:0000313" key="10">
    <source>
        <dbReference type="EMBL" id="GGI79807.1"/>
    </source>
</evidence>
<dbReference type="GO" id="GO:0009103">
    <property type="term" value="P:lipopolysaccharide biosynthetic process"/>
    <property type="evidence" value="ECO:0007669"/>
    <property type="project" value="TreeGrafter"/>
</dbReference>
<dbReference type="AlphaFoldDB" id="A0A917JP77"/>
<evidence type="ECO:0000256" key="4">
    <source>
        <dbReference type="ARBA" id="ARBA00022679"/>
    </source>
</evidence>
<feature type="transmembrane region" description="Helical" evidence="8">
    <location>
        <begin position="213"/>
        <end position="234"/>
    </location>
</feature>
<gene>
    <name evidence="10" type="ORF">GCM10007966_05430</name>
</gene>
<protein>
    <submittedName>
        <fullName evidence="10">Glycosyl transferase</fullName>
    </submittedName>
</protein>
<feature type="transmembrane region" description="Helical" evidence="8">
    <location>
        <begin position="409"/>
        <end position="425"/>
    </location>
</feature>
<dbReference type="PANTHER" id="PTHR33908:SF3">
    <property type="entry name" value="UNDECAPRENYL PHOSPHATE-ALPHA-4-AMINO-4-DEOXY-L-ARABINOSE ARABINOSYL TRANSFERASE"/>
    <property type="match status" value="1"/>
</dbReference>
<feature type="transmembrane region" description="Helical" evidence="8">
    <location>
        <begin position="92"/>
        <end position="110"/>
    </location>
</feature>
<keyword evidence="2" id="KW-1003">Cell membrane</keyword>
<proteinExistence type="predicted"/>
<evidence type="ECO:0000256" key="2">
    <source>
        <dbReference type="ARBA" id="ARBA00022475"/>
    </source>
</evidence>
<name>A0A917JP77_9GAMM</name>
<evidence type="ECO:0000313" key="11">
    <source>
        <dbReference type="Proteomes" id="UP000630149"/>
    </source>
</evidence>
<feature type="transmembrane region" description="Helical" evidence="8">
    <location>
        <begin position="352"/>
        <end position="375"/>
    </location>
</feature>
<keyword evidence="4 10" id="KW-0808">Transferase</keyword>
<keyword evidence="6 8" id="KW-1133">Transmembrane helix</keyword>